<dbReference type="PROSITE" id="PS50011">
    <property type="entry name" value="PROTEIN_KINASE_DOM"/>
    <property type="match status" value="1"/>
</dbReference>
<sequence>MPLSNQTTQVLPAVELAISLINIDTSILPLTFLNISTANTRCSADIGLQESIDLLNESPKPHAIVGAGCSSVCETVSIYSKIKATPLVSYACTSPIFFDQDNFPFFVRTSVTDESYADAWIAICLKYGYKRVATISETKTISTNTIEAFQRKASLNDIEVVYHGILSQGNDGSVIGNELSKVKDSVNVVFIHCYEDVGRSIFSAVYAEGLYGDNRVYFTPGWWKNDWYVGGTDEEKQNILAASNGLLSLSTNVRMNEAAYDSFKDDFIASNPSVSDPIYHIYLAHDAVKSLALAFHNVIERGVADEVAYWDDGEVVLAEIRKTRFDGVSGPIEFEGNNRVGAFVISASQSNPAIGTASLIEIGSWSQTFGVEISESATFIFPDQVEPNNVVIDGSKTKLVTSISVGVLFVALIVTIAAIRSRKIEMGKVRSLKSNVRSLKKELAIVQQYNDKEKQLIQQEIDNFEGEYKVAKMASSKNLMKNEEVGQTTDGVSHSHDIDMRKILINAKELASLEVLGKGSYGEVVKGKYRGTFVAVKTLHHVDKEALRGFRSEIIILSGLRHSNIVMLVGAVWEMSLMALVMEYCAKGTSSDLLEAEGDTDDMSWDITLLPWCQDLSRAMKYLNEMSYYDSKTGALVDGIMHRDLKPDNCLVSESNSIKIADFGEARTLSIESTMTQVGTPLYVAPEIIRGERYTKSCDVFSFALTTLAWGLRGKADIIQFLHNCLIDSKVITPKTEFSLARIGHKITNGWRPGTRTMSAFQYPETIIDMIKVCWSDDPEKRPTFEDILEYLSTEAKLEVKKMAGRGESFSVTRRGTSSTSKLAGLVNQMYDEEEGRQDTGKRKGFGKREDTIEVKYERLKAQFDKVAEELNEKRQQLQNFQNHNLAI</sequence>
<dbReference type="Gene3D" id="3.40.50.2300">
    <property type="match status" value="2"/>
</dbReference>
<dbReference type="PRINTS" id="PR01176">
    <property type="entry name" value="GABABRECEPTR"/>
</dbReference>
<dbReference type="Gene3D" id="3.30.200.20">
    <property type="entry name" value="Phosphorylase Kinase, domain 1"/>
    <property type="match status" value="1"/>
</dbReference>
<comment type="caution">
    <text evidence="14">The sequence shown here is derived from an EMBL/GenBank/DDBJ whole genome shotgun (WGS) entry which is preliminary data.</text>
</comment>
<dbReference type="GO" id="GO:0005524">
    <property type="term" value="F:ATP binding"/>
    <property type="evidence" value="ECO:0007669"/>
    <property type="project" value="UniProtKB-UniRule"/>
</dbReference>
<gene>
    <name evidence="14" type="ORF">TrCOL_g13674</name>
</gene>
<dbReference type="InterPro" id="IPR000337">
    <property type="entry name" value="GPCR_3"/>
</dbReference>
<dbReference type="Gene3D" id="1.10.510.10">
    <property type="entry name" value="Transferase(Phosphotransferase) domain 1"/>
    <property type="match status" value="1"/>
</dbReference>
<keyword evidence="4 11" id="KW-0547">Nucleotide-binding</keyword>
<organism evidence="14 15">
    <name type="scientific">Triparma columacea</name>
    <dbReference type="NCBI Taxonomy" id="722753"/>
    <lineage>
        <taxon>Eukaryota</taxon>
        <taxon>Sar</taxon>
        <taxon>Stramenopiles</taxon>
        <taxon>Ochrophyta</taxon>
        <taxon>Bolidophyceae</taxon>
        <taxon>Parmales</taxon>
        <taxon>Triparmaceae</taxon>
        <taxon>Triparma</taxon>
    </lineage>
</organism>
<dbReference type="OrthoDB" id="193416at2759"/>
<reference evidence="15" key="1">
    <citation type="journal article" date="2023" name="Commun. Biol.">
        <title>Genome analysis of Parmales, the sister group of diatoms, reveals the evolutionary specialization of diatoms from phago-mixotrophs to photoautotrophs.</title>
        <authorList>
            <person name="Ban H."/>
            <person name="Sato S."/>
            <person name="Yoshikawa S."/>
            <person name="Yamada K."/>
            <person name="Nakamura Y."/>
            <person name="Ichinomiya M."/>
            <person name="Sato N."/>
            <person name="Blanc-Mathieu R."/>
            <person name="Endo H."/>
            <person name="Kuwata A."/>
            <person name="Ogata H."/>
        </authorList>
    </citation>
    <scope>NUCLEOTIDE SEQUENCE [LARGE SCALE GENOMIC DNA]</scope>
</reference>
<dbReference type="InterPro" id="IPR051681">
    <property type="entry name" value="Ser/Thr_Kinases-Pseudokinases"/>
</dbReference>
<dbReference type="InterPro" id="IPR001828">
    <property type="entry name" value="ANF_lig-bd_rcpt"/>
</dbReference>
<accession>A0A9W7L9A0</accession>
<keyword evidence="10" id="KW-0325">Glycoprotein</keyword>
<dbReference type="SUPFAM" id="SSF56112">
    <property type="entry name" value="Protein kinase-like (PK-like)"/>
    <property type="match status" value="1"/>
</dbReference>
<evidence type="ECO:0000256" key="1">
    <source>
        <dbReference type="ARBA" id="ARBA00004141"/>
    </source>
</evidence>
<dbReference type="InterPro" id="IPR017441">
    <property type="entry name" value="Protein_kinase_ATP_BS"/>
</dbReference>
<dbReference type="InterPro" id="IPR008271">
    <property type="entry name" value="Ser/Thr_kinase_AS"/>
</dbReference>
<comment type="subcellular location">
    <subcellularLocation>
        <location evidence="1">Membrane</location>
        <topology evidence="1">Multi-pass membrane protein</topology>
    </subcellularLocation>
</comment>
<dbReference type="PRINTS" id="PR00248">
    <property type="entry name" value="GPCRMGR"/>
</dbReference>
<keyword evidence="6 11" id="KW-0067">ATP-binding</keyword>
<keyword evidence="9" id="KW-0675">Receptor</keyword>
<evidence type="ECO:0000256" key="4">
    <source>
        <dbReference type="ARBA" id="ARBA00022741"/>
    </source>
</evidence>
<keyword evidence="5" id="KW-0418">Kinase</keyword>
<dbReference type="Pfam" id="PF00069">
    <property type="entry name" value="Pkinase"/>
    <property type="match status" value="1"/>
</dbReference>
<dbReference type="Proteomes" id="UP001165065">
    <property type="component" value="Unassembled WGS sequence"/>
</dbReference>
<keyword evidence="15" id="KW-1185">Reference proteome</keyword>
<feature type="coiled-coil region" evidence="12">
    <location>
        <begin position="857"/>
        <end position="884"/>
    </location>
</feature>
<dbReference type="PROSITE" id="PS00108">
    <property type="entry name" value="PROTEIN_KINASE_ST"/>
    <property type="match status" value="1"/>
</dbReference>
<keyword evidence="12" id="KW-0175">Coiled coil</keyword>
<feature type="domain" description="Protein kinase" evidence="13">
    <location>
        <begin position="510"/>
        <end position="798"/>
    </location>
</feature>
<dbReference type="SMART" id="SM00220">
    <property type="entry name" value="S_TKc"/>
    <property type="match status" value="1"/>
</dbReference>
<evidence type="ECO:0000256" key="10">
    <source>
        <dbReference type="ARBA" id="ARBA00023180"/>
    </source>
</evidence>
<keyword evidence="7" id="KW-1133">Transmembrane helix</keyword>
<evidence type="ECO:0000256" key="11">
    <source>
        <dbReference type="PROSITE-ProRule" id="PRU10141"/>
    </source>
</evidence>
<evidence type="ECO:0000256" key="3">
    <source>
        <dbReference type="ARBA" id="ARBA00022692"/>
    </source>
</evidence>
<dbReference type="InterPro" id="IPR028082">
    <property type="entry name" value="Peripla_BP_I"/>
</dbReference>
<keyword evidence="3" id="KW-0812">Transmembrane</keyword>
<evidence type="ECO:0000256" key="7">
    <source>
        <dbReference type="ARBA" id="ARBA00022989"/>
    </source>
</evidence>
<evidence type="ECO:0000256" key="2">
    <source>
        <dbReference type="ARBA" id="ARBA00022679"/>
    </source>
</evidence>
<dbReference type="PROSITE" id="PS00107">
    <property type="entry name" value="PROTEIN_KINASE_ATP"/>
    <property type="match status" value="1"/>
</dbReference>
<dbReference type="InterPro" id="IPR011009">
    <property type="entry name" value="Kinase-like_dom_sf"/>
</dbReference>
<dbReference type="GO" id="GO:0004674">
    <property type="term" value="F:protein serine/threonine kinase activity"/>
    <property type="evidence" value="ECO:0007669"/>
    <property type="project" value="TreeGrafter"/>
</dbReference>
<dbReference type="GO" id="GO:0004930">
    <property type="term" value="F:G protein-coupled receptor activity"/>
    <property type="evidence" value="ECO:0007669"/>
    <property type="project" value="InterPro"/>
</dbReference>
<proteinExistence type="predicted"/>
<dbReference type="FunFam" id="3.30.200.20:FF:000180">
    <property type="entry name" value="serine/threonine-protein kinase STY46-like"/>
    <property type="match status" value="1"/>
</dbReference>
<dbReference type="PANTHER" id="PTHR44329:SF288">
    <property type="entry name" value="MITOGEN-ACTIVATED PROTEIN KINASE KINASE KINASE 20"/>
    <property type="match status" value="1"/>
</dbReference>
<evidence type="ECO:0000256" key="9">
    <source>
        <dbReference type="ARBA" id="ARBA00023170"/>
    </source>
</evidence>
<dbReference type="PANTHER" id="PTHR44329">
    <property type="entry name" value="SERINE/THREONINE-PROTEIN KINASE TNNI3K-RELATED"/>
    <property type="match status" value="1"/>
</dbReference>
<dbReference type="GO" id="GO:0016020">
    <property type="term" value="C:membrane"/>
    <property type="evidence" value="ECO:0007669"/>
    <property type="project" value="UniProtKB-SubCell"/>
</dbReference>
<evidence type="ECO:0000313" key="15">
    <source>
        <dbReference type="Proteomes" id="UP001165065"/>
    </source>
</evidence>
<name>A0A9W7L9A0_9STRA</name>
<evidence type="ECO:0000313" key="14">
    <source>
        <dbReference type="EMBL" id="GMI41904.1"/>
    </source>
</evidence>
<evidence type="ECO:0000256" key="8">
    <source>
        <dbReference type="ARBA" id="ARBA00023136"/>
    </source>
</evidence>
<evidence type="ECO:0000256" key="6">
    <source>
        <dbReference type="ARBA" id="ARBA00022840"/>
    </source>
</evidence>
<keyword evidence="8" id="KW-0472">Membrane</keyword>
<feature type="binding site" evidence="11">
    <location>
        <position position="537"/>
    </location>
    <ligand>
        <name>ATP</name>
        <dbReference type="ChEBI" id="CHEBI:30616"/>
    </ligand>
</feature>
<dbReference type="Pfam" id="PF01094">
    <property type="entry name" value="ANF_receptor"/>
    <property type="match status" value="1"/>
</dbReference>
<dbReference type="EMBL" id="BRYA01000161">
    <property type="protein sequence ID" value="GMI41904.1"/>
    <property type="molecule type" value="Genomic_DNA"/>
</dbReference>
<evidence type="ECO:0000256" key="12">
    <source>
        <dbReference type="SAM" id="Coils"/>
    </source>
</evidence>
<dbReference type="AlphaFoldDB" id="A0A9W7L9A0"/>
<dbReference type="SUPFAM" id="SSF53822">
    <property type="entry name" value="Periplasmic binding protein-like I"/>
    <property type="match status" value="1"/>
</dbReference>
<evidence type="ECO:0000256" key="5">
    <source>
        <dbReference type="ARBA" id="ARBA00022777"/>
    </source>
</evidence>
<evidence type="ECO:0000259" key="13">
    <source>
        <dbReference type="PROSITE" id="PS50011"/>
    </source>
</evidence>
<dbReference type="InterPro" id="IPR000719">
    <property type="entry name" value="Prot_kinase_dom"/>
</dbReference>
<keyword evidence="2" id="KW-0808">Transferase</keyword>
<protein>
    <recommendedName>
        <fullName evidence="13">Protein kinase domain-containing protein</fullName>
    </recommendedName>
</protein>